<evidence type="ECO:0000313" key="2">
    <source>
        <dbReference type="EMBL" id="BBM86965.1"/>
    </source>
</evidence>
<feature type="domain" description="Sulfatase-modifying factor enzyme-like" evidence="1">
    <location>
        <begin position="74"/>
        <end position="291"/>
    </location>
</feature>
<dbReference type="SUPFAM" id="SSF56436">
    <property type="entry name" value="C-type lectin-like"/>
    <property type="match status" value="1"/>
</dbReference>
<keyword evidence="3" id="KW-1185">Reference proteome</keyword>
<organism evidence="2 3">
    <name type="scientific">Uabimicrobium amorphum</name>
    <dbReference type="NCBI Taxonomy" id="2596890"/>
    <lineage>
        <taxon>Bacteria</taxon>
        <taxon>Pseudomonadati</taxon>
        <taxon>Planctomycetota</taxon>
        <taxon>Candidatus Uabimicrobiia</taxon>
        <taxon>Candidatus Uabimicrobiales</taxon>
        <taxon>Candidatus Uabimicrobiaceae</taxon>
        <taxon>Candidatus Uabimicrobium</taxon>
    </lineage>
</organism>
<evidence type="ECO:0000313" key="3">
    <source>
        <dbReference type="Proteomes" id="UP000326354"/>
    </source>
</evidence>
<dbReference type="RefSeq" id="WP_151971000.1">
    <property type="nucleotide sequence ID" value="NZ_AP019860.1"/>
</dbReference>
<dbReference type="KEGG" id="uam:UABAM_05367"/>
<dbReference type="Proteomes" id="UP000326354">
    <property type="component" value="Chromosome"/>
</dbReference>
<gene>
    <name evidence="2" type="ORF">UABAM_05367</name>
</gene>
<evidence type="ECO:0000259" key="1">
    <source>
        <dbReference type="Pfam" id="PF03781"/>
    </source>
</evidence>
<dbReference type="InterPro" id="IPR005532">
    <property type="entry name" value="SUMF_dom"/>
</dbReference>
<sequence>MKKKIVKGKSLQRIQPHTKYMGCAFYLEDLCGDDLIGVEFDNCSFRGWLSDWGKDSYGLWMAFTYENVRHVFRWIESGTFWMGSPSDQAGRSGNERRHQVTLEHGFWLAETACTQQLWEAVMKSNPSKFLGENCPVDSVTWNNCVNFIDTLNAKIPQLNLCLPSEAQWEYACRAGTTTRFSFGDEVTTKQVNYGRMRYDSNEEYNGKTIDVKELPCNAWGLYQMHGNVLEWCNDWYGNYSDKAQINPTGPEKGTCKVSRGGSWYNNMEASRCAYRHDLEPNVTGSAIGFRLSRRYP</sequence>
<dbReference type="PANTHER" id="PTHR23150">
    <property type="entry name" value="SULFATASE MODIFYING FACTOR 1, 2"/>
    <property type="match status" value="1"/>
</dbReference>
<dbReference type="Gene3D" id="3.90.1580.10">
    <property type="entry name" value="paralog of FGE (formylglycine-generating enzyme)"/>
    <property type="match status" value="1"/>
</dbReference>
<accession>A0A5S9IUR7</accession>
<reference evidence="2 3" key="1">
    <citation type="submission" date="2019-08" db="EMBL/GenBank/DDBJ databases">
        <title>Complete genome sequence of Candidatus Uab amorphum.</title>
        <authorList>
            <person name="Shiratori T."/>
            <person name="Suzuki S."/>
            <person name="Kakizawa Y."/>
            <person name="Ishida K."/>
        </authorList>
    </citation>
    <scope>NUCLEOTIDE SEQUENCE [LARGE SCALE GENOMIC DNA]</scope>
    <source>
        <strain evidence="2 3">SRT547</strain>
    </source>
</reference>
<dbReference type="AlphaFoldDB" id="A0A5S9IUR7"/>
<proteinExistence type="predicted"/>
<dbReference type="OrthoDB" id="6111975at2"/>
<dbReference type="GO" id="GO:0120147">
    <property type="term" value="F:formylglycine-generating oxidase activity"/>
    <property type="evidence" value="ECO:0007669"/>
    <property type="project" value="TreeGrafter"/>
</dbReference>
<dbReference type="InterPro" id="IPR016187">
    <property type="entry name" value="CTDL_fold"/>
</dbReference>
<dbReference type="EMBL" id="AP019860">
    <property type="protein sequence ID" value="BBM86965.1"/>
    <property type="molecule type" value="Genomic_DNA"/>
</dbReference>
<protein>
    <recommendedName>
        <fullName evidence="1">Sulfatase-modifying factor enzyme-like domain-containing protein</fullName>
    </recommendedName>
</protein>
<dbReference type="InterPro" id="IPR051043">
    <property type="entry name" value="Sulfatase_Mod_Factor_Kinase"/>
</dbReference>
<dbReference type="PANTHER" id="PTHR23150:SF19">
    <property type="entry name" value="FORMYLGLYCINE-GENERATING ENZYME"/>
    <property type="match status" value="1"/>
</dbReference>
<dbReference type="InterPro" id="IPR042095">
    <property type="entry name" value="SUMF_sf"/>
</dbReference>
<dbReference type="Pfam" id="PF03781">
    <property type="entry name" value="FGE-sulfatase"/>
    <property type="match status" value="1"/>
</dbReference>
<name>A0A5S9IUR7_UABAM</name>